<sequence length="862" mass="96916">MMLMMMRDFGRDAFWFWTMDLQLPTPDDFPAFPYQPPYSIQIDLMRHLYASIEQKKVTIIESPTGTGKTLTLLCSSLTWLVDERDRARKGKMRAIAGGDEIDAAKDWVVEQTLARVRREMEADERDYEEKLAKARKKEQQLRRMAAGRMNKRVKYANVAARAPGEPVSSKARAVEDEDDSIFLPEDEPTNDDGGEFISPELRALMEKVDRIQRSRHLHSEEEEVACTKIYYASRTHSQLTQVLPEMSKLKLKQSVSVTNYHDQGCTSEPSSLPRKRSLSVGEDDDNQDECGTNKQFRTVSLGSRKQLCINEELKAKSRDLDEACRELLGEKAGKRCQYLPPAGEEVAMLDFRDQILVGIGIQEEVIGGTDSRIQAVPKDIEDLAEAGRLANICPYFGSRKAIPQAELVTLPYNLLLQKSAREALGIDLKDQVVIIDEAHNLIPTLLSLSTNVLSYSSLTVSLQQVCTYVQRFKNRLSAVNMLHLKRLVVFLDALKKAASEWRDHRVAALKNKQQKVEKSEVLTVVDFMGRLGKKASSINLLEIESYLKKSKIARKISGYAEKQAEKEEADAGSSRKAKRGTLPPLHAVEDFMVSLSHPNDDGRVTFTLIEVPGQEATVELRYQLLNPAPNFLEVVQDARAVVLAGAGMIVFFPSYSFLNHTKEIWAKTKTLERFAVKKTVFFEPQESTDVDTVLREYAAAVQGQVPDKKGGALLFAVIGAKLSEGLNFADDLARAVVIVGLPFPNLGSPELRERMKYVKMLEEKRLIGSADTNKREPGKDAAAELYENMCMNAVNQSIGRAIRHRNDWASLLLLDRRYANPSIRNKLPKWIRKELVVSEGFGQTIKDVAAFSSQRRKLATSS</sequence>
<keyword evidence="20" id="KW-0175">Coiled coil</keyword>
<comment type="cofactor">
    <cofactor evidence="1">
        <name>[4Fe-4S] cluster</name>
        <dbReference type="ChEBI" id="CHEBI:49883"/>
    </cofactor>
</comment>
<dbReference type="Pfam" id="PF13307">
    <property type="entry name" value="Helicase_C_2"/>
    <property type="match status" value="1"/>
</dbReference>
<evidence type="ECO:0000256" key="18">
    <source>
        <dbReference type="ARBA" id="ARBA00045702"/>
    </source>
</evidence>
<dbReference type="InterPro" id="IPR006554">
    <property type="entry name" value="Helicase-like_DEXD_c2"/>
</dbReference>
<evidence type="ECO:0000256" key="15">
    <source>
        <dbReference type="ARBA" id="ARBA00044969"/>
    </source>
</evidence>
<dbReference type="InterPro" id="IPR045028">
    <property type="entry name" value="DinG/Rad3-like"/>
</dbReference>
<dbReference type="PANTHER" id="PTHR11472">
    <property type="entry name" value="DNA REPAIR DEAD HELICASE RAD3/XP-D SUBFAMILY MEMBER"/>
    <property type="match status" value="1"/>
</dbReference>
<dbReference type="SMART" id="SM00491">
    <property type="entry name" value="HELICc2"/>
    <property type="match status" value="1"/>
</dbReference>
<dbReference type="GO" id="GO:0005524">
    <property type="term" value="F:ATP binding"/>
    <property type="evidence" value="ECO:0007669"/>
    <property type="project" value="UniProtKB-KW"/>
</dbReference>
<dbReference type="GO" id="GO:0006139">
    <property type="term" value="P:nucleobase-containing compound metabolic process"/>
    <property type="evidence" value="ECO:0007669"/>
    <property type="project" value="InterPro"/>
</dbReference>
<comment type="function">
    <text evidence="18">ATP-dependent DNA helicase important for chromosome transmission and normal cell cycle progression in G(2)/M. May have a role in changing DNA topology to allow the loading of proteins involved in maintaining sister chromatid cohesion in the vicinity of the centromeres. Has a specific role in chromosome segregation during meiosis II.</text>
</comment>
<evidence type="ECO:0000256" key="9">
    <source>
        <dbReference type="ARBA" id="ARBA00022840"/>
    </source>
</evidence>
<evidence type="ECO:0000313" key="23">
    <source>
        <dbReference type="EMBL" id="RXW24469.1"/>
    </source>
</evidence>
<dbReference type="GO" id="GO:0016818">
    <property type="term" value="F:hydrolase activity, acting on acid anhydrides, in phosphorus-containing anhydrides"/>
    <property type="evidence" value="ECO:0007669"/>
    <property type="project" value="InterPro"/>
</dbReference>
<evidence type="ECO:0000313" key="24">
    <source>
        <dbReference type="Proteomes" id="UP000290288"/>
    </source>
</evidence>
<keyword evidence="12" id="KW-0413">Isomerase</keyword>
<feature type="region of interest" description="Disordered" evidence="21">
    <location>
        <begin position="260"/>
        <end position="292"/>
    </location>
</feature>
<dbReference type="STRING" id="2316362.A0A4Q2DVY5"/>
<dbReference type="GO" id="GO:0003677">
    <property type="term" value="F:DNA binding"/>
    <property type="evidence" value="ECO:0007669"/>
    <property type="project" value="InterPro"/>
</dbReference>
<evidence type="ECO:0000256" key="21">
    <source>
        <dbReference type="SAM" id="MobiDB-lite"/>
    </source>
</evidence>
<comment type="similarity">
    <text evidence="2">Belongs to the DEAD box helicase family. DEAH subfamily. DDX11/CHL1 sub-subfamily.</text>
</comment>
<evidence type="ECO:0000256" key="3">
    <source>
        <dbReference type="ARBA" id="ARBA00016387"/>
    </source>
</evidence>
<evidence type="ECO:0000256" key="16">
    <source>
        <dbReference type="ARBA" id="ARBA00044998"/>
    </source>
</evidence>
<dbReference type="GO" id="GO:0043139">
    <property type="term" value="F:5'-3' DNA helicase activity"/>
    <property type="evidence" value="ECO:0007669"/>
    <property type="project" value="UniProtKB-EC"/>
</dbReference>
<dbReference type="GO" id="GO:0005634">
    <property type="term" value="C:nucleus"/>
    <property type="evidence" value="ECO:0007669"/>
    <property type="project" value="TreeGrafter"/>
</dbReference>
<keyword evidence="9" id="KW-0067">ATP-binding</keyword>
<dbReference type="SMART" id="SM00488">
    <property type="entry name" value="DEXDc2"/>
    <property type="match status" value="1"/>
</dbReference>
<evidence type="ECO:0000256" key="6">
    <source>
        <dbReference type="ARBA" id="ARBA00022741"/>
    </source>
</evidence>
<comment type="caution">
    <text evidence="23">The sequence shown here is derived from an EMBL/GenBank/DDBJ whole genome shotgun (WGS) entry which is preliminary data.</text>
</comment>
<proteinExistence type="inferred from homology"/>
<evidence type="ECO:0000256" key="14">
    <source>
        <dbReference type="ARBA" id="ARBA00029709"/>
    </source>
</evidence>
<keyword evidence="13" id="KW-0131">Cell cycle</keyword>
<evidence type="ECO:0000256" key="12">
    <source>
        <dbReference type="ARBA" id="ARBA00023235"/>
    </source>
</evidence>
<keyword evidence="8" id="KW-0347">Helicase</keyword>
<feature type="compositionally biased region" description="Polar residues" evidence="21">
    <location>
        <begin position="260"/>
        <end position="270"/>
    </location>
</feature>
<keyword evidence="11" id="KW-0411">Iron-sulfur</keyword>
<evidence type="ECO:0000256" key="1">
    <source>
        <dbReference type="ARBA" id="ARBA00001966"/>
    </source>
</evidence>
<evidence type="ECO:0000256" key="10">
    <source>
        <dbReference type="ARBA" id="ARBA00023004"/>
    </source>
</evidence>
<dbReference type="InterPro" id="IPR014013">
    <property type="entry name" value="Helic_SF1/SF2_ATP-bd_DinG/Rad3"/>
</dbReference>
<dbReference type="GO" id="GO:0034085">
    <property type="term" value="P:establishment of sister chromatid cohesion"/>
    <property type="evidence" value="ECO:0007669"/>
    <property type="project" value="TreeGrafter"/>
</dbReference>
<organism evidence="23 24">
    <name type="scientific">Candolleomyces aberdarensis</name>
    <dbReference type="NCBI Taxonomy" id="2316362"/>
    <lineage>
        <taxon>Eukaryota</taxon>
        <taxon>Fungi</taxon>
        <taxon>Dikarya</taxon>
        <taxon>Basidiomycota</taxon>
        <taxon>Agaricomycotina</taxon>
        <taxon>Agaricomycetes</taxon>
        <taxon>Agaricomycetidae</taxon>
        <taxon>Agaricales</taxon>
        <taxon>Agaricineae</taxon>
        <taxon>Psathyrellaceae</taxon>
        <taxon>Candolleomyces</taxon>
    </lineage>
</organism>
<feature type="coiled-coil region" evidence="20">
    <location>
        <begin position="113"/>
        <end position="144"/>
    </location>
</feature>
<keyword evidence="10" id="KW-0408">Iron</keyword>
<keyword evidence="6" id="KW-0547">Nucleotide-binding</keyword>
<evidence type="ECO:0000256" key="8">
    <source>
        <dbReference type="ARBA" id="ARBA00022806"/>
    </source>
</evidence>
<comment type="catalytic activity">
    <reaction evidence="19">
        <text>ATP + H2O = ADP + phosphate + H(+)</text>
        <dbReference type="Rhea" id="RHEA:13065"/>
        <dbReference type="ChEBI" id="CHEBI:15377"/>
        <dbReference type="ChEBI" id="CHEBI:15378"/>
        <dbReference type="ChEBI" id="CHEBI:30616"/>
        <dbReference type="ChEBI" id="CHEBI:43474"/>
        <dbReference type="ChEBI" id="CHEBI:456216"/>
        <dbReference type="EC" id="5.6.2.3"/>
    </reaction>
</comment>
<dbReference type="InterPro" id="IPR006555">
    <property type="entry name" value="ATP-dep_Helicase_C"/>
</dbReference>
<dbReference type="PROSITE" id="PS51193">
    <property type="entry name" value="HELICASE_ATP_BIND_2"/>
    <property type="match status" value="1"/>
</dbReference>
<evidence type="ECO:0000256" key="2">
    <source>
        <dbReference type="ARBA" id="ARBA00008435"/>
    </source>
</evidence>
<dbReference type="GO" id="GO:0051536">
    <property type="term" value="F:iron-sulfur cluster binding"/>
    <property type="evidence" value="ECO:0007669"/>
    <property type="project" value="UniProtKB-KW"/>
</dbReference>
<dbReference type="GO" id="GO:0046872">
    <property type="term" value="F:metal ion binding"/>
    <property type="evidence" value="ECO:0007669"/>
    <property type="project" value="UniProtKB-KW"/>
</dbReference>
<dbReference type="EC" id="5.6.2.3" evidence="15"/>
<keyword evidence="5" id="KW-0479">Metal-binding</keyword>
<keyword evidence="7" id="KW-0378">Hydrolase</keyword>
<dbReference type="InterPro" id="IPR010614">
    <property type="entry name" value="RAD3-like_helicase_DEAD"/>
</dbReference>
<dbReference type="Gene3D" id="3.40.50.300">
    <property type="entry name" value="P-loop containing nucleotide triphosphate hydrolases"/>
    <property type="match status" value="3"/>
</dbReference>
<gene>
    <name evidence="23" type="ORF">EST38_g1370</name>
</gene>
<protein>
    <recommendedName>
        <fullName evidence="4">ATP-dependent DNA helicase CHL1</fullName>
        <ecNumber evidence="15">5.6.2.3</ecNumber>
    </recommendedName>
    <alternativeName>
        <fullName evidence="3">ATP-dependent DNA helicase chl1</fullName>
    </alternativeName>
    <alternativeName>
        <fullName evidence="14">Chromosome loss protein 1</fullName>
    </alternativeName>
    <alternativeName>
        <fullName evidence="16 17">DNA 5'-3' helicase CHL1</fullName>
    </alternativeName>
</protein>
<evidence type="ECO:0000256" key="5">
    <source>
        <dbReference type="ARBA" id="ARBA00022723"/>
    </source>
</evidence>
<evidence type="ECO:0000256" key="7">
    <source>
        <dbReference type="ARBA" id="ARBA00022801"/>
    </source>
</evidence>
<dbReference type="Pfam" id="PF06733">
    <property type="entry name" value="DEAD_2"/>
    <property type="match status" value="1"/>
</dbReference>
<dbReference type="Proteomes" id="UP000290288">
    <property type="component" value="Unassembled WGS sequence"/>
</dbReference>
<feature type="domain" description="Helicase ATP-binding" evidence="22">
    <location>
        <begin position="27"/>
        <end position="488"/>
    </location>
</feature>
<dbReference type="AlphaFoldDB" id="A0A4Q2DVY5"/>
<keyword evidence="24" id="KW-1185">Reference proteome</keyword>
<reference evidence="23 24" key="1">
    <citation type="submission" date="2019-01" db="EMBL/GenBank/DDBJ databases">
        <title>Draft genome sequence of Psathyrella aberdarensis IHI B618.</title>
        <authorList>
            <person name="Buettner E."/>
            <person name="Kellner H."/>
        </authorList>
    </citation>
    <scope>NUCLEOTIDE SEQUENCE [LARGE SCALE GENOMIC DNA]</scope>
    <source>
        <strain evidence="23 24">IHI B618</strain>
    </source>
</reference>
<evidence type="ECO:0000256" key="20">
    <source>
        <dbReference type="SAM" id="Coils"/>
    </source>
</evidence>
<dbReference type="InterPro" id="IPR027417">
    <property type="entry name" value="P-loop_NTPase"/>
</dbReference>
<evidence type="ECO:0000256" key="19">
    <source>
        <dbReference type="ARBA" id="ARBA00048954"/>
    </source>
</evidence>
<accession>A0A4Q2DVY5</accession>
<dbReference type="EMBL" id="SDEE01000018">
    <property type="protein sequence ID" value="RXW24469.1"/>
    <property type="molecule type" value="Genomic_DNA"/>
</dbReference>
<evidence type="ECO:0000259" key="22">
    <source>
        <dbReference type="PROSITE" id="PS51193"/>
    </source>
</evidence>
<evidence type="ECO:0000256" key="11">
    <source>
        <dbReference type="ARBA" id="ARBA00023014"/>
    </source>
</evidence>
<dbReference type="OrthoDB" id="267079at2759"/>
<dbReference type="SUPFAM" id="SSF52540">
    <property type="entry name" value="P-loop containing nucleoside triphosphate hydrolases"/>
    <property type="match status" value="1"/>
</dbReference>
<evidence type="ECO:0000256" key="4">
    <source>
        <dbReference type="ARBA" id="ARBA00017386"/>
    </source>
</evidence>
<evidence type="ECO:0000256" key="13">
    <source>
        <dbReference type="ARBA" id="ARBA00023306"/>
    </source>
</evidence>
<name>A0A4Q2DVY5_9AGAR</name>
<evidence type="ECO:0000256" key="17">
    <source>
        <dbReference type="ARBA" id="ARBA00045008"/>
    </source>
</evidence>
<dbReference type="PANTHER" id="PTHR11472:SF41">
    <property type="entry name" value="ATP-DEPENDENT DNA HELICASE DDX11-RELATED"/>
    <property type="match status" value="1"/>
</dbReference>